<keyword evidence="3 4" id="KW-0862">Zinc</keyword>
<dbReference type="AlphaFoldDB" id="A0A1B6E8B4"/>
<gene>
    <name evidence="7" type="ORF">g.43791</name>
</gene>
<accession>A0A1B6E8B4</accession>
<dbReference type="InterPro" id="IPR041367">
    <property type="entry name" value="Znf-CCCH_4"/>
</dbReference>
<reference evidence="7" key="1">
    <citation type="submission" date="2015-12" db="EMBL/GenBank/DDBJ databases">
        <title>De novo transcriptome assembly of four potential Pierce s Disease insect vectors from Arizona vineyards.</title>
        <authorList>
            <person name="Tassone E.E."/>
        </authorList>
    </citation>
    <scope>NUCLEOTIDE SEQUENCE</scope>
</reference>
<dbReference type="InterPro" id="IPR000571">
    <property type="entry name" value="Znf_CCCH"/>
</dbReference>
<evidence type="ECO:0000313" key="7">
    <source>
        <dbReference type="EMBL" id="JAS34135.1"/>
    </source>
</evidence>
<evidence type="ECO:0000256" key="5">
    <source>
        <dbReference type="SAM" id="MobiDB-lite"/>
    </source>
</evidence>
<feature type="region of interest" description="Disordered" evidence="5">
    <location>
        <begin position="1"/>
        <end position="51"/>
    </location>
</feature>
<evidence type="ECO:0000256" key="4">
    <source>
        <dbReference type="PROSITE-ProRule" id="PRU00723"/>
    </source>
</evidence>
<evidence type="ECO:0000256" key="3">
    <source>
        <dbReference type="ARBA" id="ARBA00022833"/>
    </source>
</evidence>
<dbReference type="SUPFAM" id="SSF90229">
    <property type="entry name" value="CCCH zinc finger"/>
    <property type="match status" value="1"/>
</dbReference>
<name>A0A1B6E8B4_9HEMI</name>
<protein>
    <recommendedName>
        <fullName evidence="6">C3H1-type domain-containing protein</fullName>
    </recommendedName>
</protein>
<dbReference type="GO" id="GO:0008270">
    <property type="term" value="F:zinc ion binding"/>
    <property type="evidence" value="ECO:0007669"/>
    <property type="project" value="UniProtKB-KW"/>
</dbReference>
<dbReference type="Pfam" id="PF18044">
    <property type="entry name" value="zf-CCCH_4"/>
    <property type="match status" value="1"/>
</dbReference>
<feature type="region of interest" description="Disordered" evidence="5">
    <location>
        <begin position="158"/>
        <end position="177"/>
    </location>
</feature>
<dbReference type="PROSITE" id="PS50103">
    <property type="entry name" value="ZF_C3H1"/>
    <property type="match status" value="1"/>
</dbReference>
<proteinExistence type="predicted"/>
<evidence type="ECO:0000256" key="1">
    <source>
        <dbReference type="ARBA" id="ARBA00022723"/>
    </source>
</evidence>
<evidence type="ECO:0000259" key="6">
    <source>
        <dbReference type="PROSITE" id="PS50103"/>
    </source>
</evidence>
<evidence type="ECO:0000256" key="2">
    <source>
        <dbReference type="ARBA" id="ARBA00022771"/>
    </source>
</evidence>
<dbReference type="EMBL" id="GEDC01003163">
    <property type="protein sequence ID" value="JAS34135.1"/>
    <property type="molecule type" value="Transcribed_RNA"/>
</dbReference>
<feature type="zinc finger region" description="C3H1-type" evidence="4">
    <location>
        <begin position="93"/>
        <end position="120"/>
    </location>
</feature>
<keyword evidence="1 4" id="KW-0479">Metal-binding</keyword>
<feature type="domain" description="C3H1-type" evidence="6">
    <location>
        <begin position="93"/>
        <end position="120"/>
    </location>
</feature>
<dbReference type="InterPro" id="IPR036855">
    <property type="entry name" value="Znf_CCCH_sf"/>
</dbReference>
<sequence>MASSSLVADYGNSSGAESSSEDSSESDSLSKKSTNETSGGNEKLPLPKFNNEGHIPLKNSVFANPFIEAENAKSAILEKHVKMIPSKNNITHINGKQICWMYRKGRCRFGHNCKFAHDSDLYNKTSNEMNDSIETNLICDTLQNSVNPSEDIINNEETSIKKSKKRPGLSQNIVPGKKVLKMYKKQKQS</sequence>
<keyword evidence="2 4" id="KW-0863">Zinc-finger</keyword>
<organism evidence="7">
    <name type="scientific">Clastoptera arizonana</name>
    <name type="common">Arizona spittle bug</name>
    <dbReference type="NCBI Taxonomy" id="38151"/>
    <lineage>
        <taxon>Eukaryota</taxon>
        <taxon>Metazoa</taxon>
        <taxon>Ecdysozoa</taxon>
        <taxon>Arthropoda</taxon>
        <taxon>Hexapoda</taxon>
        <taxon>Insecta</taxon>
        <taxon>Pterygota</taxon>
        <taxon>Neoptera</taxon>
        <taxon>Paraneoptera</taxon>
        <taxon>Hemiptera</taxon>
        <taxon>Auchenorrhyncha</taxon>
        <taxon>Cercopoidea</taxon>
        <taxon>Clastopteridae</taxon>
        <taxon>Clastoptera</taxon>
    </lineage>
</organism>
<dbReference type="Gene3D" id="4.10.1000.10">
    <property type="entry name" value="Zinc finger, CCCH-type"/>
    <property type="match status" value="1"/>
</dbReference>